<feature type="transmembrane region" description="Helical" evidence="1">
    <location>
        <begin position="41"/>
        <end position="59"/>
    </location>
</feature>
<keyword evidence="1" id="KW-0812">Transmembrane</keyword>
<evidence type="ECO:0000259" key="2">
    <source>
        <dbReference type="Pfam" id="PF11127"/>
    </source>
</evidence>
<gene>
    <name evidence="3" type="ORF">IWH25_00340</name>
</gene>
<evidence type="ECO:0000313" key="4">
    <source>
        <dbReference type="Proteomes" id="UP000663444"/>
    </source>
</evidence>
<sequence length="63" mass="6325">MNANVGGIDKIARILAGAALVGLAATGTVGAWGWIGVVPLATGLLGWCPAYTLFGLNTCPLKK</sequence>
<keyword evidence="1" id="KW-0472">Membrane</keyword>
<proteinExistence type="predicted"/>
<evidence type="ECO:0000256" key="1">
    <source>
        <dbReference type="SAM" id="Phobius"/>
    </source>
</evidence>
<dbReference type="EMBL" id="CP064781">
    <property type="protein sequence ID" value="QRJ63846.1"/>
    <property type="molecule type" value="Genomic_DNA"/>
</dbReference>
<dbReference type="AlphaFoldDB" id="A0A974Y3J4"/>
<accession>A0A974Y3J4</accession>
<organism evidence="3 4">
    <name type="scientific">Azospira restricta</name>
    <dbReference type="NCBI Taxonomy" id="404405"/>
    <lineage>
        <taxon>Bacteria</taxon>
        <taxon>Pseudomonadati</taxon>
        <taxon>Pseudomonadota</taxon>
        <taxon>Betaproteobacteria</taxon>
        <taxon>Rhodocyclales</taxon>
        <taxon>Rhodocyclaceae</taxon>
        <taxon>Azospira</taxon>
    </lineage>
</organism>
<dbReference type="RefSeq" id="WP_203387378.1">
    <property type="nucleotide sequence ID" value="NZ_CP064781.1"/>
</dbReference>
<evidence type="ECO:0000313" key="3">
    <source>
        <dbReference type="EMBL" id="QRJ63846.1"/>
    </source>
</evidence>
<dbReference type="Proteomes" id="UP000663444">
    <property type="component" value="Chromosome"/>
</dbReference>
<keyword evidence="1" id="KW-1133">Transmembrane helix</keyword>
<name>A0A974Y3J4_9RHOO</name>
<feature type="domain" description="Inner membrane protein YgaP-like transmembrane" evidence="2">
    <location>
        <begin position="1"/>
        <end position="61"/>
    </location>
</feature>
<dbReference type="InterPro" id="IPR021309">
    <property type="entry name" value="YgaP-like_TM"/>
</dbReference>
<feature type="transmembrane region" description="Helical" evidence="1">
    <location>
        <begin position="12"/>
        <end position="35"/>
    </location>
</feature>
<keyword evidence="4" id="KW-1185">Reference proteome</keyword>
<dbReference type="Pfam" id="PF11127">
    <property type="entry name" value="YgaP-like_TM"/>
    <property type="match status" value="1"/>
</dbReference>
<dbReference type="KEGG" id="ares:IWH25_00340"/>
<reference evidence="3" key="1">
    <citation type="submission" date="2020-11" db="EMBL/GenBank/DDBJ databases">
        <title>Azospira restricta DSM 18626 genome sequence.</title>
        <authorList>
            <person name="Moe W.M."/>
        </authorList>
    </citation>
    <scope>NUCLEOTIDE SEQUENCE</scope>
    <source>
        <strain evidence="3">DSM 18626</strain>
    </source>
</reference>
<protein>
    <submittedName>
        <fullName evidence="3">DUF2892 domain-containing protein</fullName>
    </submittedName>
</protein>